<reference evidence="1" key="1">
    <citation type="submission" date="2021-05" db="EMBL/GenBank/DDBJ databases">
        <title>The genome of the haptophyte Pavlova lutheri (Diacronema luteri, Pavlovales) - a model for lipid biosynthesis in eukaryotic algae.</title>
        <authorList>
            <person name="Hulatt C.J."/>
            <person name="Posewitz M.C."/>
        </authorList>
    </citation>
    <scope>NUCLEOTIDE SEQUENCE</scope>
    <source>
        <strain evidence="1">NIVA-4/92</strain>
    </source>
</reference>
<proteinExistence type="predicted"/>
<protein>
    <submittedName>
        <fullName evidence="1">Uncharacterized protein</fullName>
    </submittedName>
</protein>
<keyword evidence="2" id="KW-1185">Reference proteome</keyword>
<dbReference type="Proteomes" id="UP000751190">
    <property type="component" value="Unassembled WGS sequence"/>
</dbReference>
<dbReference type="AlphaFoldDB" id="A0A8J6C5A9"/>
<evidence type="ECO:0000313" key="1">
    <source>
        <dbReference type="EMBL" id="KAG8459066.1"/>
    </source>
</evidence>
<accession>A0A8J6C5A9</accession>
<evidence type="ECO:0000313" key="2">
    <source>
        <dbReference type="Proteomes" id="UP000751190"/>
    </source>
</evidence>
<dbReference type="EMBL" id="JAGTXO010000044">
    <property type="protein sequence ID" value="KAG8459066.1"/>
    <property type="molecule type" value="Genomic_DNA"/>
</dbReference>
<dbReference type="OrthoDB" id="10401489at2759"/>
<comment type="caution">
    <text evidence="1">The sequence shown here is derived from an EMBL/GenBank/DDBJ whole genome shotgun (WGS) entry which is preliminary data.</text>
</comment>
<organism evidence="1 2">
    <name type="scientific">Diacronema lutheri</name>
    <name type="common">Unicellular marine alga</name>
    <name type="synonym">Monochrysis lutheri</name>
    <dbReference type="NCBI Taxonomy" id="2081491"/>
    <lineage>
        <taxon>Eukaryota</taxon>
        <taxon>Haptista</taxon>
        <taxon>Haptophyta</taxon>
        <taxon>Pavlovophyceae</taxon>
        <taxon>Pavlovales</taxon>
        <taxon>Pavlovaceae</taxon>
        <taxon>Diacronema</taxon>
    </lineage>
</organism>
<gene>
    <name evidence="1" type="ORF">KFE25_002473</name>
</gene>
<name>A0A8J6C5A9_DIALT</name>
<sequence length="224" mass="23653">MAPGIRAALIACVVPGFSRAARPRVAAHARWRGGGLADSELLASLARSLDGAGSSSGLPQYAQDSGAAFVRTSAAAVQPYVEARLGGGEFDGAVFMRDLQLTSLLILVGALFRYHVIWRAGQPVKPSTVRTLTMLLVANALRVLLVNAFVPLSAVARAAFHADADWWFGVGGTVLQPATEPIAGLDIGRGLRQVFMAWFFTQGIADLVNEAPPAIRDVYVAATR</sequence>